<evidence type="ECO:0000313" key="3">
    <source>
        <dbReference type="Proteomes" id="UP001139366"/>
    </source>
</evidence>
<sequence length="48" mass="5349">MKTDKMNKKLNPAFGIESRKKKDLIINVMVASIVAFIAVVLISEMAIK</sequence>
<dbReference type="Proteomes" id="UP001139366">
    <property type="component" value="Unassembled WGS sequence"/>
</dbReference>
<protein>
    <submittedName>
        <fullName evidence="2">Uncharacterized protein</fullName>
    </submittedName>
</protein>
<dbReference type="RefSeq" id="WP_223706012.1">
    <property type="nucleotide sequence ID" value="NZ_JAINUY010000003.1"/>
</dbReference>
<proteinExistence type="predicted"/>
<keyword evidence="3" id="KW-1185">Reference proteome</keyword>
<dbReference type="AlphaFoldDB" id="A0A9X1HAV3"/>
<keyword evidence="1" id="KW-1133">Transmembrane helix</keyword>
<dbReference type="EMBL" id="JAINUY010000003">
    <property type="protein sequence ID" value="MBZ4035386.1"/>
    <property type="molecule type" value="Genomic_DNA"/>
</dbReference>
<keyword evidence="1" id="KW-0472">Membrane</keyword>
<accession>A0A9X1HAV3</accession>
<organism evidence="2 3">
    <name type="scientific">Flavobacterium potami</name>
    <dbReference type="NCBI Taxonomy" id="2872310"/>
    <lineage>
        <taxon>Bacteria</taxon>
        <taxon>Pseudomonadati</taxon>
        <taxon>Bacteroidota</taxon>
        <taxon>Flavobacteriia</taxon>
        <taxon>Flavobacteriales</taxon>
        <taxon>Flavobacteriaceae</taxon>
        <taxon>Flavobacterium</taxon>
    </lineage>
</organism>
<reference evidence="2 3" key="1">
    <citation type="journal article" date="2023" name="Antonie Van Leeuwenhoek">
        <title>Flavobacterium potami sp. nov., a multi-metal resistance genes harbouring bacterium isolated from shallow river silt.</title>
        <authorList>
            <person name="Li S."/>
            <person name="Mao S."/>
            <person name="Mu W."/>
            <person name="Guo B."/>
            <person name="Li C."/>
            <person name="Zhu Q."/>
            <person name="Hou X."/>
            <person name="Zhao Y."/>
            <person name="Wei S."/>
            <person name="Liu H."/>
            <person name="Liu A."/>
        </authorList>
    </citation>
    <scope>NUCLEOTIDE SEQUENCE [LARGE SCALE GENOMIC DNA]</scope>
    <source>
        <strain evidence="2 3">17A</strain>
    </source>
</reference>
<evidence type="ECO:0000313" key="2">
    <source>
        <dbReference type="EMBL" id="MBZ4035386.1"/>
    </source>
</evidence>
<comment type="caution">
    <text evidence="2">The sequence shown here is derived from an EMBL/GenBank/DDBJ whole genome shotgun (WGS) entry which is preliminary data.</text>
</comment>
<keyword evidence="1" id="KW-0812">Transmembrane</keyword>
<feature type="transmembrane region" description="Helical" evidence="1">
    <location>
        <begin position="24"/>
        <end position="47"/>
    </location>
</feature>
<gene>
    <name evidence="2" type="ORF">K6T82_11460</name>
</gene>
<name>A0A9X1HAV3_9FLAO</name>
<evidence type="ECO:0000256" key="1">
    <source>
        <dbReference type="SAM" id="Phobius"/>
    </source>
</evidence>